<protein>
    <recommendedName>
        <fullName evidence="1">Methyltransferase FkbM domain-containing protein</fullName>
    </recommendedName>
</protein>
<dbReference type="Proteomes" id="UP000321058">
    <property type="component" value="Unassembled WGS sequence"/>
</dbReference>
<dbReference type="InterPro" id="IPR029063">
    <property type="entry name" value="SAM-dependent_MTases_sf"/>
</dbReference>
<organism evidence="2 3">
    <name type="scientific">Reyranella soli</name>
    <dbReference type="NCBI Taxonomy" id="1230389"/>
    <lineage>
        <taxon>Bacteria</taxon>
        <taxon>Pseudomonadati</taxon>
        <taxon>Pseudomonadota</taxon>
        <taxon>Alphaproteobacteria</taxon>
        <taxon>Hyphomicrobiales</taxon>
        <taxon>Reyranellaceae</taxon>
        <taxon>Reyranella</taxon>
    </lineage>
</organism>
<evidence type="ECO:0000313" key="3">
    <source>
        <dbReference type="Proteomes" id="UP000321058"/>
    </source>
</evidence>
<dbReference type="PANTHER" id="PTHR34203">
    <property type="entry name" value="METHYLTRANSFERASE, FKBM FAMILY PROTEIN"/>
    <property type="match status" value="1"/>
</dbReference>
<dbReference type="AlphaFoldDB" id="A0A512NHB5"/>
<comment type="caution">
    <text evidence="2">The sequence shown here is derived from an EMBL/GenBank/DDBJ whole genome shotgun (WGS) entry which is preliminary data.</text>
</comment>
<dbReference type="InterPro" id="IPR006342">
    <property type="entry name" value="FkbM_mtfrase"/>
</dbReference>
<reference evidence="2 3" key="1">
    <citation type="submission" date="2019-07" db="EMBL/GenBank/DDBJ databases">
        <title>Whole genome shotgun sequence of Reyranella soli NBRC 108950.</title>
        <authorList>
            <person name="Hosoyama A."/>
            <person name="Uohara A."/>
            <person name="Ohji S."/>
            <person name="Ichikawa N."/>
        </authorList>
    </citation>
    <scope>NUCLEOTIDE SEQUENCE [LARGE SCALE GENOMIC DNA]</scope>
    <source>
        <strain evidence="2 3">NBRC 108950</strain>
    </source>
</reference>
<accession>A0A512NHB5</accession>
<dbReference type="EMBL" id="BKAJ01000098">
    <property type="protein sequence ID" value="GEP58331.1"/>
    <property type="molecule type" value="Genomic_DNA"/>
</dbReference>
<dbReference type="InterPro" id="IPR052514">
    <property type="entry name" value="SAM-dependent_MTase"/>
</dbReference>
<keyword evidence="3" id="KW-1185">Reference proteome</keyword>
<proteinExistence type="predicted"/>
<sequence>MTPDQEPILTADHLRLRRCRHGTMMYNLNDAFIGTMLDLYGEFSEGETDVFRQVLRPGMTAVEVGANIGAHTLSLAKFVGPGGRVVAIEPQRSVFQLLCGNLALNGIEHVEAVHAAVGSAPGSIAVPRLDSRARQNFGGLSLGGAQQGDQVRLLTLDSLNLAACHFIKIDVEGMESEVLSGATETIKRAWPILYVENDRKEKSATLIRQLQDLDYRCYWHTPAYVRVPNFRGNADNRFPKLISINMLCAPRSRNFPGTGLREVET</sequence>
<dbReference type="Pfam" id="PF05050">
    <property type="entry name" value="Methyltransf_21"/>
    <property type="match status" value="1"/>
</dbReference>
<dbReference type="SUPFAM" id="SSF53335">
    <property type="entry name" value="S-adenosyl-L-methionine-dependent methyltransferases"/>
    <property type="match status" value="1"/>
</dbReference>
<gene>
    <name evidence="2" type="ORF">RSO01_54970</name>
</gene>
<feature type="domain" description="Methyltransferase FkbM" evidence="1">
    <location>
        <begin position="63"/>
        <end position="217"/>
    </location>
</feature>
<dbReference type="PANTHER" id="PTHR34203:SF15">
    <property type="entry name" value="SLL1173 PROTEIN"/>
    <property type="match status" value="1"/>
</dbReference>
<dbReference type="RefSeq" id="WP_147153464.1">
    <property type="nucleotide sequence ID" value="NZ_BKAJ01000098.1"/>
</dbReference>
<dbReference type="NCBIfam" id="TIGR01444">
    <property type="entry name" value="fkbM_fam"/>
    <property type="match status" value="1"/>
</dbReference>
<evidence type="ECO:0000313" key="2">
    <source>
        <dbReference type="EMBL" id="GEP58331.1"/>
    </source>
</evidence>
<evidence type="ECO:0000259" key="1">
    <source>
        <dbReference type="Pfam" id="PF05050"/>
    </source>
</evidence>
<dbReference type="Gene3D" id="3.40.50.150">
    <property type="entry name" value="Vaccinia Virus protein VP39"/>
    <property type="match status" value="1"/>
</dbReference>
<name>A0A512NHB5_9HYPH</name>
<dbReference type="OrthoDB" id="5679686at2"/>